<organism evidence="2 3">
    <name type="scientific">Streptomyces similanensis</name>
    <dbReference type="NCBI Taxonomy" id="1274988"/>
    <lineage>
        <taxon>Bacteria</taxon>
        <taxon>Bacillati</taxon>
        <taxon>Actinomycetota</taxon>
        <taxon>Actinomycetes</taxon>
        <taxon>Kitasatosporales</taxon>
        <taxon>Streptomycetaceae</taxon>
        <taxon>Streptomyces</taxon>
    </lineage>
</organism>
<protein>
    <submittedName>
        <fullName evidence="2">Uncharacterized protein</fullName>
    </submittedName>
</protein>
<reference evidence="3" key="1">
    <citation type="journal article" date="2019" name="Int. J. Syst. Evol. Microbiol.">
        <title>The Global Catalogue of Microorganisms (GCM) 10K type strain sequencing project: providing services to taxonomists for standard genome sequencing and annotation.</title>
        <authorList>
            <consortium name="The Broad Institute Genomics Platform"/>
            <consortium name="The Broad Institute Genome Sequencing Center for Infectious Disease"/>
            <person name="Wu L."/>
            <person name="Ma J."/>
        </authorList>
    </citation>
    <scope>NUCLEOTIDE SEQUENCE [LARGE SCALE GENOMIC DNA]</scope>
    <source>
        <strain evidence="3">JCM 18410</strain>
    </source>
</reference>
<dbReference type="Proteomes" id="UP001500124">
    <property type="component" value="Unassembled WGS sequence"/>
</dbReference>
<feature type="region of interest" description="Disordered" evidence="1">
    <location>
        <begin position="1"/>
        <end position="65"/>
    </location>
</feature>
<gene>
    <name evidence="2" type="ORF">GCM10023336_18330</name>
</gene>
<proteinExistence type="predicted"/>
<keyword evidence="3" id="KW-1185">Reference proteome</keyword>
<evidence type="ECO:0000256" key="1">
    <source>
        <dbReference type="SAM" id="MobiDB-lite"/>
    </source>
</evidence>
<evidence type="ECO:0000313" key="3">
    <source>
        <dbReference type="Proteomes" id="UP001500124"/>
    </source>
</evidence>
<comment type="caution">
    <text evidence="2">The sequence shown here is derived from an EMBL/GenBank/DDBJ whole genome shotgun (WGS) entry which is preliminary data.</text>
</comment>
<dbReference type="EMBL" id="BAABKC010000025">
    <property type="protein sequence ID" value="GAA5050512.1"/>
    <property type="molecule type" value="Genomic_DNA"/>
</dbReference>
<sequence>MHGLWTNHPTRRGRHRKPWSTAARDRGRPPHGGRPQRHRPAIRGRHPQTARRDPLDPSARTGRDR</sequence>
<feature type="compositionally biased region" description="Basic and acidic residues" evidence="1">
    <location>
        <begin position="50"/>
        <end position="65"/>
    </location>
</feature>
<feature type="compositionally biased region" description="Basic residues" evidence="1">
    <location>
        <begin position="9"/>
        <end position="18"/>
    </location>
</feature>
<accession>A0ABP9K3D7</accession>
<name>A0ABP9K3D7_9ACTN</name>
<feature type="compositionally biased region" description="Basic residues" evidence="1">
    <location>
        <begin position="29"/>
        <end position="49"/>
    </location>
</feature>
<evidence type="ECO:0000313" key="2">
    <source>
        <dbReference type="EMBL" id="GAA5050512.1"/>
    </source>
</evidence>